<dbReference type="EC" id="3.2.1.52" evidence="3"/>
<evidence type="ECO:0000313" key="7">
    <source>
        <dbReference type="EMBL" id="TCO09800.1"/>
    </source>
</evidence>
<dbReference type="InterPro" id="IPR001764">
    <property type="entry name" value="Glyco_hydro_3_N"/>
</dbReference>
<dbReference type="PANTHER" id="PTHR30480">
    <property type="entry name" value="BETA-HEXOSAMINIDASE-RELATED"/>
    <property type="match status" value="1"/>
</dbReference>
<dbReference type="Gene3D" id="3.40.50.1700">
    <property type="entry name" value="Glycoside hydrolase family 3 C-terminal domain"/>
    <property type="match status" value="1"/>
</dbReference>
<comment type="similarity">
    <text evidence="2">Belongs to the glycosyl hydrolase 3 family.</text>
</comment>
<evidence type="ECO:0000256" key="4">
    <source>
        <dbReference type="ARBA" id="ARBA00022801"/>
    </source>
</evidence>
<dbReference type="GO" id="GO:0004563">
    <property type="term" value="F:beta-N-acetylhexosaminidase activity"/>
    <property type="evidence" value="ECO:0007669"/>
    <property type="project" value="UniProtKB-EC"/>
</dbReference>
<evidence type="ECO:0000256" key="1">
    <source>
        <dbReference type="ARBA" id="ARBA00001231"/>
    </source>
</evidence>
<dbReference type="InterPro" id="IPR017853">
    <property type="entry name" value="GH"/>
</dbReference>
<dbReference type="Gene3D" id="3.20.20.300">
    <property type="entry name" value="Glycoside hydrolase, family 3, N-terminal domain"/>
    <property type="match status" value="1"/>
</dbReference>
<evidence type="ECO:0000256" key="5">
    <source>
        <dbReference type="ARBA" id="ARBA00023295"/>
    </source>
</evidence>
<dbReference type="InterPro" id="IPR036881">
    <property type="entry name" value="Glyco_hydro_3_C_sf"/>
</dbReference>
<dbReference type="InterPro" id="IPR050226">
    <property type="entry name" value="NagZ_Beta-hexosaminidase"/>
</dbReference>
<feature type="domain" description="Glycoside hydrolase family 3 N-terminal" evidence="6">
    <location>
        <begin position="63"/>
        <end position="376"/>
    </location>
</feature>
<keyword evidence="4 7" id="KW-0378">Hydrolase</keyword>
<proteinExistence type="inferred from homology"/>
<evidence type="ECO:0000259" key="6">
    <source>
        <dbReference type="Pfam" id="PF00933"/>
    </source>
</evidence>
<sequence length="596" mass="66913">MVFVKLHKYKISGFIFFLFFLTLLSLNCGEAYTEKSNTSDVCFWEKLKSESRYWVDSVYNSLTLEERIAQLFWIAVENPTNATAFRRAISETETYQPGGILLFRMSPETALEVIDEFQKVSNTPLFVSIDGEWGLAMRFPGVEPYPFAMTLGAIHNDSLIYRMGRKMAHQFRLCGIHVNMAPVADVNSNPANPVIGFRSFGEDPKNVARKSIAYMQGLQDGGVMAVGKHFPGHGDTSTDSHKTLPLVAHSRQRLDSMEIYPFKRMIDEGLWAVMSAHIEIPELESEPGLPVSFSQKVLKDLLRDEMGFRGLVITDALNMEGARVMGKPGERDVLALSAGNDIVEFTEDLPAAIKAVKEAIKNETLSFEAIEDKCRRSLAFKYWLIERKSLDVDAIDDDSDSLMEMTSTENILELLNNEQVTELNRELYEAALTLLRNENDVISWFENQQYEGAFVLLGEAPALLNKISNRFDCPVYQLPLNNPSLFSQRVRQLEKYQQKVIVISDTRWGSRAGNAIQLSEIGVLADENSVVFFLGNPYHLINYEVLTNAAGLIVAYQNNEQAQLAVINALSGHINFSGRLPVSVGELFDAGDGIKR</sequence>
<dbReference type="PRINTS" id="PR00133">
    <property type="entry name" value="GLHYDRLASE3"/>
</dbReference>
<dbReference type="AlphaFoldDB" id="A0A4R2GM15"/>
<dbReference type="SUPFAM" id="SSF52279">
    <property type="entry name" value="Beta-D-glucan exohydrolase, C-terminal domain"/>
    <property type="match status" value="1"/>
</dbReference>
<dbReference type="GO" id="GO:0009254">
    <property type="term" value="P:peptidoglycan turnover"/>
    <property type="evidence" value="ECO:0007669"/>
    <property type="project" value="TreeGrafter"/>
</dbReference>
<gene>
    <name evidence="7" type="ORF">EV194_102229</name>
</gene>
<dbReference type="PROSITE" id="PS00775">
    <property type="entry name" value="GLYCOSYL_HYDROL_F3"/>
    <property type="match status" value="1"/>
</dbReference>
<dbReference type="InterPro" id="IPR019800">
    <property type="entry name" value="Glyco_hydro_3_AS"/>
</dbReference>
<name>A0A4R2GM15_9BACT</name>
<dbReference type="RefSeq" id="WP_132432594.1">
    <property type="nucleotide sequence ID" value="NZ_SLWK01000002.1"/>
</dbReference>
<dbReference type="OrthoDB" id="9805821at2"/>
<dbReference type="PANTHER" id="PTHR30480:SF13">
    <property type="entry name" value="BETA-HEXOSAMINIDASE"/>
    <property type="match status" value="1"/>
</dbReference>
<evidence type="ECO:0000256" key="3">
    <source>
        <dbReference type="ARBA" id="ARBA00012663"/>
    </source>
</evidence>
<dbReference type="SUPFAM" id="SSF51445">
    <property type="entry name" value="(Trans)glycosidases"/>
    <property type="match status" value="1"/>
</dbReference>
<reference evidence="7 8" key="1">
    <citation type="submission" date="2019-03" db="EMBL/GenBank/DDBJ databases">
        <title>Genomic Encyclopedia of Type Strains, Phase IV (KMG-IV): sequencing the most valuable type-strain genomes for metagenomic binning, comparative biology and taxonomic classification.</title>
        <authorList>
            <person name="Goeker M."/>
        </authorList>
    </citation>
    <scope>NUCLEOTIDE SEQUENCE [LARGE SCALE GENOMIC DNA]</scope>
    <source>
        <strain evidence="7 8">DSM 24179</strain>
    </source>
</reference>
<dbReference type="GO" id="GO:0005975">
    <property type="term" value="P:carbohydrate metabolic process"/>
    <property type="evidence" value="ECO:0007669"/>
    <property type="project" value="InterPro"/>
</dbReference>
<keyword evidence="8" id="KW-1185">Reference proteome</keyword>
<dbReference type="Proteomes" id="UP000295221">
    <property type="component" value="Unassembled WGS sequence"/>
</dbReference>
<comment type="catalytic activity">
    <reaction evidence="1">
        <text>Hydrolysis of terminal non-reducing N-acetyl-D-hexosamine residues in N-acetyl-beta-D-hexosaminides.</text>
        <dbReference type="EC" id="3.2.1.52"/>
    </reaction>
</comment>
<dbReference type="InterPro" id="IPR036962">
    <property type="entry name" value="Glyco_hydro_3_N_sf"/>
</dbReference>
<dbReference type="Pfam" id="PF00933">
    <property type="entry name" value="Glyco_hydro_3"/>
    <property type="match status" value="1"/>
</dbReference>
<keyword evidence="5" id="KW-0326">Glycosidase</keyword>
<protein>
    <recommendedName>
        <fullName evidence="3">beta-N-acetylhexosaminidase</fullName>
        <ecNumber evidence="3">3.2.1.52</ecNumber>
    </recommendedName>
</protein>
<evidence type="ECO:0000313" key="8">
    <source>
        <dbReference type="Proteomes" id="UP000295221"/>
    </source>
</evidence>
<organism evidence="7 8">
    <name type="scientific">Natronoflexus pectinivorans</name>
    <dbReference type="NCBI Taxonomy" id="682526"/>
    <lineage>
        <taxon>Bacteria</taxon>
        <taxon>Pseudomonadati</taxon>
        <taxon>Bacteroidota</taxon>
        <taxon>Bacteroidia</taxon>
        <taxon>Marinilabiliales</taxon>
        <taxon>Marinilabiliaceae</taxon>
        <taxon>Natronoflexus</taxon>
    </lineage>
</organism>
<dbReference type="EMBL" id="SLWK01000002">
    <property type="protein sequence ID" value="TCO09800.1"/>
    <property type="molecule type" value="Genomic_DNA"/>
</dbReference>
<comment type="caution">
    <text evidence="7">The sequence shown here is derived from an EMBL/GenBank/DDBJ whole genome shotgun (WGS) entry which is preliminary data.</text>
</comment>
<accession>A0A4R2GM15</accession>
<evidence type="ECO:0000256" key="2">
    <source>
        <dbReference type="ARBA" id="ARBA00005336"/>
    </source>
</evidence>